<dbReference type="Proteomes" id="UP000595691">
    <property type="component" value="Chromosome"/>
</dbReference>
<comment type="subcellular location">
    <subcellularLocation>
        <location evidence="1">Membrane</location>
        <topology evidence="1">Single-pass membrane protein</topology>
    </subcellularLocation>
</comment>
<dbReference type="RefSeq" id="WP_202777958.1">
    <property type="nucleotide sequence ID" value="NZ_CP065425.1"/>
</dbReference>
<dbReference type="PANTHER" id="PTHR30386:SF26">
    <property type="entry name" value="TRANSPORT PROTEIN COMB"/>
    <property type="match status" value="1"/>
</dbReference>
<dbReference type="Pfam" id="PF25997">
    <property type="entry name" value="BSH_YhbJ"/>
    <property type="match status" value="1"/>
</dbReference>
<protein>
    <submittedName>
        <fullName evidence="9">Efflux RND transporter periplasmic adaptor subunit</fullName>
    </submittedName>
</protein>
<dbReference type="InterPro" id="IPR058636">
    <property type="entry name" value="Beta-barrel_YknX"/>
</dbReference>
<dbReference type="InterPro" id="IPR050739">
    <property type="entry name" value="MFP"/>
</dbReference>
<proteinExistence type="inferred from homology"/>
<organism evidence="9 10">
    <name type="scientific">Heyndrickxia vini</name>
    <dbReference type="NCBI Taxonomy" id="1476025"/>
    <lineage>
        <taxon>Bacteria</taxon>
        <taxon>Bacillati</taxon>
        <taxon>Bacillota</taxon>
        <taxon>Bacilli</taxon>
        <taxon>Bacillales</taxon>
        <taxon>Bacillaceae</taxon>
        <taxon>Heyndrickxia</taxon>
    </lineage>
</organism>
<evidence type="ECO:0000256" key="6">
    <source>
        <dbReference type="SAM" id="Phobius"/>
    </source>
</evidence>
<dbReference type="SUPFAM" id="SSF51230">
    <property type="entry name" value="Single hybrid motif"/>
    <property type="match status" value="1"/>
</dbReference>
<reference evidence="9 10" key="1">
    <citation type="submission" date="2020-11" db="EMBL/GenBank/DDBJ databases">
        <title>Taxonomic evaluation of the Bacillus sporothermodurans group of bacteria based on whole genome sequences.</title>
        <authorList>
            <person name="Fiedler G."/>
            <person name="Herbstmann A.-D."/>
            <person name="Doll E."/>
            <person name="Wenning M."/>
            <person name="Brinks E."/>
            <person name="Kabisch J."/>
            <person name="Breitenwieser F."/>
            <person name="Lappann M."/>
            <person name="Boehnlein C."/>
            <person name="Franz C."/>
        </authorList>
    </citation>
    <scope>NUCLEOTIDE SEQUENCE [LARGE SCALE GENOMIC DNA]</scope>
    <source>
        <strain evidence="9 10">JCM 19841</strain>
    </source>
</reference>
<name>A0ABX7E3J8_9BACI</name>
<evidence type="ECO:0000256" key="2">
    <source>
        <dbReference type="ARBA" id="ARBA00009477"/>
    </source>
</evidence>
<keyword evidence="3 6" id="KW-0812">Transmembrane</keyword>
<feature type="transmembrane region" description="Helical" evidence="6">
    <location>
        <begin position="6"/>
        <end position="28"/>
    </location>
</feature>
<evidence type="ECO:0000256" key="4">
    <source>
        <dbReference type="ARBA" id="ARBA00022989"/>
    </source>
</evidence>
<evidence type="ECO:0000313" key="9">
    <source>
        <dbReference type="EMBL" id="QQZ08932.1"/>
    </source>
</evidence>
<evidence type="ECO:0000259" key="7">
    <source>
        <dbReference type="Pfam" id="PF25990"/>
    </source>
</evidence>
<dbReference type="Gene3D" id="2.40.30.170">
    <property type="match status" value="1"/>
</dbReference>
<keyword evidence="4 6" id="KW-1133">Transmembrane helix</keyword>
<dbReference type="Gene3D" id="2.40.50.100">
    <property type="match status" value="1"/>
</dbReference>
<keyword evidence="5 6" id="KW-0472">Membrane</keyword>
<dbReference type="EMBL" id="CP065425">
    <property type="protein sequence ID" value="QQZ08932.1"/>
    <property type="molecule type" value="Genomic_DNA"/>
</dbReference>
<dbReference type="PANTHER" id="PTHR30386">
    <property type="entry name" value="MEMBRANE FUSION SUBUNIT OF EMRAB-TOLC MULTIDRUG EFFLUX PUMP"/>
    <property type="match status" value="1"/>
</dbReference>
<evidence type="ECO:0000256" key="1">
    <source>
        <dbReference type="ARBA" id="ARBA00004167"/>
    </source>
</evidence>
<comment type="similarity">
    <text evidence="2">Belongs to the membrane fusion protein (MFP) (TC 8.A.1) family.</text>
</comment>
<accession>A0ABX7E3J8</accession>
<evidence type="ECO:0000313" key="10">
    <source>
        <dbReference type="Proteomes" id="UP000595691"/>
    </source>
</evidence>
<dbReference type="InterPro" id="IPR058635">
    <property type="entry name" value="BSH_YhbJ"/>
</dbReference>
<evidence type="ECO:0000256" key="5">
    <source>
        <dbReference type="ARBA" id="ARBA00023136"/>
    </source>
</evidence>
<evidence type="ECO:0000259" key="8">
    <source>
        <dbReference type="Pfam" id="PF25997"/>
    </source>
</evidence>
<dbReference type="InterPro" id="IPR011053">
    <property type="entry name" value="Single_hybrid_motif"/>
</dbReference>
<sequence length="209" mass="22564">MSKRIIVANIIGVIVVVLLIALGGYFYVQNKNYVKTDDAVVSADMMGVVAPTSGILTNWDVKDGKNVTNKDIVGKVSDGKNEIPVDAKMDGKVIKNEARKNQMVQAGQELAKEADLDHMYIIANIEETDLKDIEIGDRVDITVDGDNDTTFDGTVKEIGYATNSVFSVLPSSSAGNYTKVTQKVPVKISINQASDKVLPGMNAEIKISL</sequence>
<evidence type="ECO:0000256" key="3">
    <source>
        <dbReference type="ARBA" id="ARBA00022692"/>
    </source>
</evidence>
<dbReference type="Pfam" id="PF25990">
    <property type="entry name" value="Beta-barrel_YknX"/>
    <property type="match status" value="1"/>
</dbReference>
<gene>
    <name evidence="9" type="ORF">I5776_18240</name>
</gene>
<feature type="domain" description="YknX-like beta-barrel" evidence="7">
    <location>
        <begin position="121"/>
        <end position="207"/>
    </location>
</feature>
<keyword evidence="10" id="KW-1185">Reference proteome</keyword>
<feature type="domain" description="YhbJ barrel-sandwich hybrid" evidence="8">
    <location>
        <begin position="44"/>
        <end position="115"/>
    </location>
</feature>